<evidence type="ECO:0000313" key="1">
    <source>
        <dbReference type="EMBL" id="RRT66996.1"/>
    </source>
</evidence>
<name>A0A426ZSI5_ENSVE</name>
<dbReference type="Proteomes" id="UP000287651">
    <property type="component" value="Unassembled WGS sequence"/>
</dbReference>
<protein>
    <submittedName>
        <fullName evidence="1">Uncharacterized protein</fullName>
    </submittedName>
</protein>
<evidence type="ECO:0000313" key="2">
    <source>
        <dbReference type="Proteomes" id="UP000287651"/>
    </source>
</evidence>
<dbReference type="EMBL" id="AMZH03005208">
    <property type="protein sequence ID" value="RRT66996.1"/>
    <property type="molecule type" value="Genomic_DNA"/>
</dbReference>
<accession>A0A426ZSI5</accession>
<gene>
    <name evidence="1" type="ORF">B296_00011396</name>
</gene>
<reference evidence="1 2" key="1">
    <citation type="journal article" date="2014" name="Agronomy (Basel)">
        <title>A Draft Genome Sequence for Ensete ventricosum, the Drought-Tolerant Tree Against Hunger.</title>
        <authorList>
            <person name="Harrison J."/>
            <person name="Moore K.A."/>
            <person name="Paszkiewicz K."/>
            <person name="Jones T."/>
            <person name="Grant M."/>
            <person name="Ambacheew D."/>
            <person name="Muzemil S."/>
            <person name="Studholme D.J."/>
        </authorList>
    </citation>
    <scope>NUCLEOTIDE SEQUENCE [LARGE SCALE GENOMIC DNA]</scope>
</reference>
<sequence length="188" mass="20496">MSRIQRGRFILFQKDALASSLTLIAPPPSPLHKRRLPLPIGSGPAKGRLPLLAVGLTWAVAPCGRPKVSRPCGHRAISDYARGRLPPLRVGLGSIQPPPCRGPWPQSAIPAAGLAIVGCPYSRLGRGWLPMQGAWPWPVTSARGLVVACHPCREREENRRGRLMLQPINHESPLLFIESYQKTLGLLP</sequence>
<organism evidence="1 2">
    <name type="scientific">Ensete ventricosum</name>
    <name type="common">Abyssinian banana</name>
    <name type="synonym">Musa ensete</name>
    <dbReference type="NCBI Taxonomy" id="4639"/>
    <lineage>
        <taxon>Eukaryota</taxon>
        <taxon>Viridiplantae</taxon>
        <taxon>Streptophyta</taxon>
        <taxon>Embryophyta</taxon>
        <taxon>Tracheophyta</taxon>
        <taxon>Spermatophyta</taxon>
        <taxon>Magnoliopsida</taxon>
        <taxon>Liliopsida</taxon>
        <taxon>Zingiberales</taxon>
        <taxon>Musaceae</taxon>
        <taxon>Ensete</taxon>
    </lineage>
</organism>
<proteinExistence type="predicted"/>
<dbReference type="AlphaFoldDB" id="A0A426ZSI5"/>
<comment type="caution">
    <text evidence="1">The sequence shown here is derived from an EMBL/GenBank/DDBJ whole genome shotgun (WGS) entry which is preliminary data.</text>
</comment>